<dbReference type="Proteomes" id="UP001206925">
    <property type="component" value="Unassembled WGS sequence"/>
</dbReference>
<feature type="transmembrane region" description="Helical" evidence="1">
    <location>
        <begin position="123"/>
        <end position="144"/>
    </location>
</feature>
<protein>
    <submittedName>
        <fullName evidence="2">Uncharacterized protein</fullName>
    </submittedName>
</protein>
<proteinExistence type="predicted"/>
<organism evidence="2 3">
    <name type="scientific">Ambrosia artemisiifolia</name>
    <name type="common">Common ragweed</name>
    <dbReference type="NCBI Taxonomy" id="4212"/>
    <lineage>
        <taxon>Eukaryota</taxon>
        <taxon>Viridiplantae</taxon>
        <taxon>Streptophyta</taxon>
        <taxon>Embryophyta</taxon>
        <taxon>Tracheophyta</taxon>
        <taxon>Spermatophyta</taxon>
        <taxon>Magnoliopsida</taxon>
        <taxon>eudicotyledons</taxon>
        <taxon>Gunneridae</taxon>
        <taxon>Pentapetalae</taxon>
        <taxon>asterids</taxon>
        <taxon>campanulids</taxon>
        <taxon>Asterales</taxon>
        <taxon>Asteraceae</taxon>
        <taxon>Asteroideae</taxon>
        <taxon>Heliantheae alliance</taxon>
        <taxon>Heliantheae</taxon>
        <taxon>Ambrosia</taxon>
    </lineage>
</organism>
<accession>A0AAD5C4Z0</accession>
<reference evidence="2" key="1">
    <citation type="submission" date="2022-06" db="EMBL/GenBank/DDBJ databases">
        <title>Uncovering the hologenomic basis of an extraordinary plant invasion.</title>
        <authorList>
            <person name="Bieker V.C."/>
            <person name="Martin M.D."/>
            <person name="Gilbert T."/>
            <person name="Hodgins K."/>
            <person name="Battlay P."/>
            <person name="Petersen B."/>
            <person name="Wilson J."/>
        </authorList>
    </citation>
    <scope>NUCLEOTIDE SEQUENCE</scope>
    <source>
        <strain evidence="2">AA19_3_7</strain>
        <tissue evidence="2">Leaf</tissue>
    </source>
</reference>
<keyword evidence="3" id="KW-1185">Reference proteome</keyword>
<keyword evidence="1" id="KW-1133">Transmembrane helix</keyword>
<evidence type="ECO:0000313" key="2">
    <source>
        <dbReference type="EMBL" id="KAI7735202.1"/>
    </source>
</evidence>
<name>A0AAD5C4Z0_AMBAR</name>
<keyword evidence="1" id="KW-0472">Membrane</keyword>
<dbReference type="EMBL" id="JAMZMK010009532">
    <property type="protein sequence ID" value="KAI7735202.1"/>
    <property type="molecule type" value="Genomic_DNA"/>
</dbReference>
<gene>
    <name evidence="2" type="ORF">M8C21_030494</name>
</gene>
<evidence type="ECO:0000313" key="3">
    <source>
        <dbReference type="Proteomes" id="UP001206925"/>
    </source>
</evidence>
<dbReference type="AlphaFoldDB" id="A0AAD5C4Z0"/>
<keyword evidence="1" id="KW-0812">Transmembrane</keyword>
<comment type="caution">
    <text evidence="2">The sequence shown here is derived from an EMBL/GenBank/DDBJ whole genome shotgun (WGS) entry which is preliminary data.</text>
</comment>
<evidence type="ECO:0000256" key="1">
    <source>
        <dbReference type="SAM" id="Phobius"/>
    </source>
</evidence>
<sequence>MYSIWVRKGGCQPYRSFVGMDYSLAMSSPEPLCGAQTDYDDRSRCARSGTGGVSRCVCNVGFHWNGVDGVCALDLLELMQHSTVEEINPVPSPALTCMHKSVSTSEAGACRFKKKTRTIFPGVKGTIAAIGVTALVFGTVRTIIQH</sequence>